<organism evidence="3 4">
    <name type="scientific">Sphingomonas pokkalii</name>
    <dbReference type="NCBI Taxonomy" id="2175090"/>
    <lineage>
        <taxon>Bacteria</taxon>
        <taxon>Pseudomonadati</taxon>
        <taxon>Pseudomonadota</taxon>
        <taxon>Alphaproteobacteria</taxon>
        <taxon>Sphingomonadales</taxon>
        <taxon>Sphingomonadaceae</taxon>
        <taxon>Sphingomonas</taxon>
    </lineage>
</organism>
<dbReference type="Proteomes" id="UP000245890">
    <property type="component" value="Unassembled WGS sequence"/>
</dbReference>
<comment type="caution">
    <text evidence="3">The sequence shown here is derived from an EMBL/GenBank/DDBJ whole genome shotgun (WGS) entry which is preliminary data.</text>
</comment>
<feature type="transmembrane region" description="Helical" evidence="1">
    <location>
        <begin position="173"/>
        <end position="193"/>
    </location>
</feature>
<name>A0A2U0SIR2_9SPHN</name>
<dbReference type="SUPFAM" id="SSF48317">
    <property type="entry name" value="Acid phosphatase/Vanadium-dependent haloperoxidase"/>
    <property type="match status" value="1"/>
</dbReference>
<dbReference type="CDD" id="cd03392">
    <property type="entry name" value="PAP2_like_2"/>
    <property type="match status" value="1"/>
</dbReference>
<keyword evidence="1" id="KW-1133">Transmembrane helix</keyword>
<dbReference type="PANTHER" id="PTHR14969">
    <property type="entry name" value="SPHINGOSINE-1-PHOSPHATE PHOSPHOHYDROLASE"/>
    <property type="match status" value="1"/>
</dbReference>
<dbReference type="InterPro" id="IPR036938">
    <property type="entry name" value="PAP2/HPO_sf"/>
</dbReference>
<evidence type="ECO:0000313" key="4">
    <source>
        <dbReference type="Proteomes" id="UP000245890"/>
    </source>
</evidence>
<gene>
    <name evidence="3" type="ORF">DD559_00820</name>
</gene>
<dbReference type="InterPro" id="IPR000326">
    <property type="entry name" value="PAP2/HPO"/>
</dbReference>
<dbReference type="Gene3D" id="1.20.144.10">
    <property type="entry name" value="Phosphatidic acid phosphatase type 2/haloperoxidase"/>
    <property type="match status" value="2"/>
</dbReference>
<evidence type="ECO:0000313" key="3">
    <source>
        <dbReference type="EMBL" id="PVX31241.1"/>
    </source>
</evidence>
<dbReference type="OrthoDB" id="9801622at2"/>
<dbReference type="AlphaFoldDB" id="A0A2U0SIR2"/>
<evidence type="ECO:0000259" key="2">
    <source>
        <dbReference type="SMART" id="SM00014"/>
    </source>
</evidence>
<feature type="transmembrane region" description="Helical" evidence="1">
    <location>
        <begin position="199"/>
        <end position="218"/>
    </location>
</feature>
<keyword evidence="1" id="KW-0812">Transmembrane</keyword>
<feature type="transmembrane region" description="Helical" evidence="1">
    <location>
        <begin position="102"/>
        <end position="122"/>
    </location>
</feature>
<dbReference type="Pfam" id="PF01569">
    <property type="entry name" value="PAP2"/>
    <property type="match status" value="1"/>
</dbReference>
<feature type="transmembrane region" description="Helical" evidence="1">
    <location>
        <begin position="72"/>
        <end position="95"/>
    </location>
</feature>
<sequence>MSPRPFPRRSGQWLWPALALLALSLAGIAIHLALGFATGFALDSRILLALREPGALATPIGPSWLLQSAIDISAIGGFTVLCLFGSATVLFLFAFGRRAEALLLAGSMLGASTFNALLKLIWQRPRPELVPHLAEVSNASFPSGHAMTSAAVYLTLAVMLAQTESSRWARAYLLAFAVLIVLLIGCSRVYLGVHWPSDVLAGWCFGTLWALAMFAINARLHRR</sequence>
<keyword evidence="4" id="KW-1185">Reference proteome</keyword>
<dbReference type="EMBL" id="QENQ01000001">
    <property type="protein sequence ID" value="PVX31241.1"/>
    <property type="molecule type" value="Genomic_DNA"/>
</dbReference>
<evidence type="ECO:0000256" key="1">
    <source>
        <dbReference type="SAM" id="Phobius"/>
    </source>
</evidence>
<proteinExistence type="predicted"/>
<feature type="transmembrane region" description="Helical" evidence="1">
    <location>
        <begin position="142"/>
        <end position="161"/>
    </location>
</feature>
<feature type="domain" description="Phosphatidic acid phosphatase type 2/haloperoxidase" evidence="2">
    <location>
        <begin position="101"/>
        <end position="214"/>
    </location>
</feature>
<dbReference type="PANTHER" id="PTHR14969:SF13">
    <property type="entry name" value="AT30094P"/>
    <property type="match status" value="1"/>
</dbReference>
<accession>A0A2U0SIR2</accession>
<dbReference type="SMART" id="SM00014">
    <property type="entry name" value="acidPPc"/>
    <property type="match status" value="1"/>
</dbReference>
<keyword evidence="1" id="KW-0472">Membrane</keyword>
<protein>
    <submittedName>
        <fullName evidence="3">PA-phosphatase</fullName>
    </submittedName>
</protein>
<reference evidence="3 4" key="1">
    <citation type="submission" date="2018-05" db="EMBL/GenBank/DDBJ databases">
        <title>Description of Sphingomonas pokkalii sp nov, isolated from the rhizosphere of saline tolerant pokkali rice and its draft genome analysis.</title>
        <authorList>
            <person name="Menon R."/>
            <person name="Kumari S."/>
            <person name="Rameshkumar N."/>
        </authorList>
    </citation>
    <scope>NUCLEOTIDE SEQUENCE [LARGE SCALE GENOMIC DNA]</scope>
    <source>
        <strain evidence="3 4">L3B27</strain>
    </source>
</reference>